<accession>A0A7M5VHC0</accession>
<feature type="transmembrane region" description="Helical" evidence="4">
    <location>
        <begin position="1100"/>
        <end position="1122"/>
    </location>
</feature>
<evidence type="ECO:0000313" key="7">
    <source>
        <dbReference type="Proteomes" id="UP000594262"/>
    </source>
</evidence>
<dbReference type="FunFam" id="2.20.100.10:FF:000001">
    <property type="entry name" value="semaphorin-5A isoform X1"/>
    <property type="match status" value="2"/>
</dbReference>
<feature type="compositionally biased region" description="Basic and acidic residues" evidence="3">
    <location>
        <begin position="1238"/>
        <end position="1252"/>
    </location>
</feature>
<dbReference type="InterPro" id="IPR003961">
    <property type="entry name" value="FN3_dom"/>
</dbReference>
<dbReference type="SMART" id="SM00209">
    <property type="entry name" value="TSP1"/>
    <property type="match status" value="4"/>
</dbReference>
<dbReference type="Pfam" id="PF07885">
    <property type="entry name" value="Ion_trans_2"/>
    <property type="match status" value="1"/>
</dbReference>
<proteinExistence type="predicted"/>
<dbReference type="InterPro" id="IPR036383">
    <property type="entry name" value="TSP1_rpt_sf"/>
</dbReference>
<feature type="region of interest" description="Disordered" evidence="3">
    <location>
        <begin position="1206"/>
        <end position="1279"/>
    </location>
</feature>
<feature type="domain" description="Fibronectin type-III" evidence="5">
    <location>
        <begin position="629"/>
        <end position="732"/>
    </location>
</feature>
<dbReference type="AlphaFoldDB" id="A0A7M5VHC0"/>
<keyword evidence="1" id="KW-0677">Repeat</keyword>
<dbReference type="CDD" id="cd00063">
    <property type="entry name" value="FN3"/>
    <property type="match status" value="3"/>
</dbReference>
<keyword evidence="2" id="KW-1015">Disulfide bond</keyword>
<dbReference type="OrthoDB" id="6020478at2759"/>
<dbReference type="SUPFAM" id="SSF49265">
    <property type="entry name" value="Fibronectin type III"/>
    <property type="match status" value="2"/>
</dbReference>
<dbReference type="InterPro" id="IPR000884">
    <property type="entry name" value="TSP1_rpt"/>
</dbReference>
<dbReference type="PANTHER" id="PTHR22906">
    <property type="entry name" value="PROPERDIN"/>
    <property type="match status" value="1"/>
</dbReference>
<protein>
    <recommendedName>
        <fullName evidence="5">Fibronectin type-III domain-containing protein</fullName>
    </recommendedName>
</protein>
<evidence type="ECO:0000256" key="3">
    <source>
        <dbReference type="SAM" id="MobiDB-lite"/>
    </source>
</evidence>
<dbReference type="Gene3D" id="1.10.287.70">
    <property type="match status" value="1"/>
</dbReference>
<dbReference type="InterPro" id="IPR013783">
    <property type="entry name" value="Ig-like_fold"/>
</dbReference>
<dbReference type="GeneID" id="136816392"/>
<feature type="transmembrane region" description="Helical" evidence="4">
    <location>
        <begin position="931"/>
        <end position="955"/>
    </location>
</feature>
<dbReference type="PROSITE" id="PS50092">
    <property type="entry name" value="TSP1"/>
    <property type="match status" value="4"/>
</dbReference>
<evidence type="ECO:0000313" key="6">
    <source>
        <dbReference type="EnsemblMetazoa" id="CLYHEMP012147.1"/>
    </source>
</evidence>
<dbReference type="EnsemblMetazoa" id="CLYHEMT012147.1">
    <property type="protein sequence ID" value="CLYHEMP012147.1"/>
    <property type="gene ID" value="CLYHEMG012147"/>
</dbReference>
<keyword evidence="4" id="KW-1133">Transmembrane helix</keyword>
<evidence type="ECO:0000256" key="2">
    <source>
        <dbReference type="ARBA" id="ARBA00023157"/>
    </source>
</evidence>
<dbReference type="Gene3D" id="2.20.100.10">
    <property type="entry name" value="Thrombospondin type-1 (TSP1) repeat"/>
    <property type="match status" value="4"/>
</dbReference>
<evidence type="ECO:0000256" key="1">
    <source>
        <dbReference type="ARBA" id="ARBA00022737"/>
    </source>
</evidence>
<feature type="domain" description="Fibronectin type-III" evidence="5">
    <location>
        <begin position="531"/>
        <end position="627"/>
    </location>
</feature>
<keyword evidence="4" id="KW-0812">Transmembrane</keyword>
<dbReference type="PROSITE" id="PS50853">
    <property type="entry name" value="FN3"/>
    <property type="match status" value="3"/>
</dbReference>
<feature type="transmembrane region" description="Helical" evidence="4">
    <location>
        <begin position="855"/>
        <end position="883"/>
    </location>
</feature>
<sequence length="1279" mass="141300">MGEIVSEWGEWAPCSRECKRGTQTRSRICYDQTLFDEDDNSCGGELLTDEQECLVRENCQGSGYYLAEVQQSCDEFCASKELGCSTEIETGDSANAFADVLLPYTIDSTRSEWQKTYSPGCLVGDVCVEFEGVPNEVKCDEKPEENNFRRFCHCVNATDIGFGPWSPWSECSTTCNGTRNRQRECFGFCDGPTDELENCGTPYCPIHGGLSEWSQWSNCDATCGGGTTTRTRNCDAPKPQHNGNDCVGSLVDSDDCGVGNCPVDAQWAEWSVWSSCDKPCNTGHYVRRRTCNPANYGGNPECLGSNDEKQPCNVEVCDEKWANVVLHFDHDYTDGMSNNQDVEYLEFEAALKAELSSVYGDGGDEMEAQILDVKINDLAPGSVIANFTINFASLDQDQFLFFQDVVEVYNALGKLEIVQNENVSLNIGPDLLTVPPQNVTAFSPSPEILSISWNALNQSNVDTYIIFYREKLLSNQPYSTYATENTTAHLTWLKPGTEYVFRVLAFSNAKGNGIASPLTSTWTMETVPLVSPFNITASSSGPFSVYVSWVGVPQEQMNGVPLGYHIYAYLQNSLLPTQNVSFDLSGVSYTEGLEPSTSYVFEVCAFNSAGDGPCDKASARTLDSAPSAPPANIYISSIKTHTQLTVHWSSPPADQIHGDLLSYKIKVFPIKSGANVYINPKVDVYDLHPSLNSLTLKFLDSNTFYNFEIMAVNQFGEGVSDQVVGRTCLCPPVVSTNYYLLAPYLTKEADDQLSGVFGEIFQSAIQATCGVCNSPNGLIHSKLDILRNGRESLAQKSSELKILKEVDKFTDLSFPIIGNTYSDEMVGYPFVPLVGHPGVVAIVRDKNINEIVVEMIMVILGIYPLLGLNFLMMLAAGYIVWLLEACNNPRGEIDFAKTWILGIYEGWYWAFVTQGTHGYGDFTVTKFRARLFAVAWALIGLVMTSLLIGAIVTALTTVNGAAQFKIYGSEVGALNGSFEEKLGLLRNGKVNEKRAYTTVAELREDLLAEKIEGVLLDAYTAGANAHLFADERLRAATKLEYPRSYGFVLSGGLKSMAAEFRSYIRSDQERVLSALMNSTEPMGVSPPAELKSPFDPESSILATALVSMTIMIVIFSILGLLWSHYLKKLNQKNATLDNKDILNQCNDMVDDFKSSLNGKITELEDKHFLQREHLFKDHHGYSATDKLPRFLNSKLQRNVIRPVLSNKEDQLDEQGEIRSAEYTEDIESGRNSAASARESAHVDKPSTPKIEEPDFDIGQLGKTEETNIEAFENVDSDDE</sequence>
<reference evidence="6" key="1">
    <citation type="submission" date="2021-01" db="UniProtKB">
        <authorList>
            <consortium name="EnsemblMetazoa"/>
        </authorList>
    </citation>
    <scope>IDENTIFICATION</scope>
</reference>
<dbReference type="InterPro" id="IPR052065">
    <property type="entry name" value="Compl_asym_regulator"/>
</dbReference>
<dbReference type="SMART" id="SM00060">
    <property type="entry name" value="FN3"/>
    <property type="match status" value="3"/>
</dbReference>
<organism evidence="6 7">
    <name type="scientific">Clytia hemisphaerica</name>
    <dbReference type="NCBI Taxonomy" id="252671"/>
    <lineage>
        <taxon>Eukaryota</taxon>
        <taxon>Metazoa</taxon>
        <taxon>Cnidaria</taxon>
        <taxon>Hydrozoa</taxon>
        <taxon>Hydroidolina</taxon>
        <taxon>Leptothecata</taxon>
        <taxon>Obeliida</taxon>
        <taxon>Clytiidae</taxon>
        <taxon>Clytia</taxon>
    </lineage>
</organism>
<dbReference type="SUPFAM" id="SSF81324">
    <property type="entry name" value="Voltage-gated potassium channels"/>
    <property type="match status" value="1"/>
</dbReference>
<dbReference type="Pfam" id="PF00041">
    <property type="entry name" value="fn3"/>
    <property type="match status" value="3"/>
</dbReference>
<dbReference type="Proteomes" id="UP000594262">
    <property type="component" value="Unplaced"/>
</dbReference>
<dbReference type="Gene3D" id="2.60.40.10">
    <property type="entry name" value="Immunoglobulins"/>
    <property type="match status" value="3"/>
</dbReference>
<dbReference type="SUPFAM" id="SSF82895">
    <property type="entry name" value="TSP-1 type 1 repeat"/>
    <property type="match status" value="4"/>
</dbReference>
<keyword evidence="7" id="KW-1185">Reference proteome</keyword>
<dbReference type="RefSeq" id="XP_066928820.1">
    <property type="nucleotide sequence ID" value="XM_067072719.1"/>
</dbReference>
<dbReference type="InterPro" id="IPR036116">
    <property type="entry name" value="FN3_sf"/>
</dbReference>
<dbReference type="InterPro" id="IPR013099">
    <property type="entry name" value="K_chnl_dom"/>
</dbReference>
<evidence type="ECO:0000259" key="5">
    <source>
        <dbReference type="PROSITE" id="PS50853"/>
    </source>
</evidence>
<feature type="domain" description="Fibronectin type-III" evidence="5">
    <location>
        <begin position="435"/>
        <end position="526"/>
    </location>
</feature>
<keyword evidence="4" id="KW-0472">Membrane</keyword>
<name>A0A7M5VHC0_9CNID</name>
<evidence type="ECO:0000256" key="4">
    <source>
        <dbReference type="SAM" id="Phobius"/>
    </source>
</evidence>
<dbReference type="Pfam" id="PF00090">
    <property type="entry name" value="TSP_1"/>
    <property type="match status" value="4"/>
</dbReference>